<accession>A0A6A3DCT9</accession>
<comment type="caution">
    <text evidence="2">The sequence shown here is derived from an EMBL/GenBank/DDBJ whole genome shotgun (WGS) entry which is preliminary data.</text>
</comment>
<keyword evidence="1" id="KW-0732">Signal</keyword>
<protein>
    <recommendedName>
        <fullName evidence="4">Secreted protein</fullName>
    </recommendedName>
</protein>
<sequence length="62" mass="6876">MSSCLPIAALFTFQLLDCWVARAASFSSGVATGQSRSQWSCLQCRQPVRGGVRPDPHFRGWF</sequence>
<gene>
    <name evidence="2" type="ORF">PF009_g31588</name>
</gene>
<feature type="chain" id="PRO_5025583393" description="Secreted protein" evidence="1">
    <location>
        <begin position="24"/>
        <end position="62"/>
    </location>
</feature>
<reference evidence="2 3" key="1">
    <citation type="submission" date="2018-08" db="EMBL/GenBank/DDBJ databases">
        <title>Genomic investigation of the strawberry pathogen Phytophthora fragariae indicates pathogenicity is determined by transcriptional variation in three key races.</title>
        <authorList>
            <person name="Adams T.M."/>
            <person name="Armitage A.D."/>
            <person name="Sobczyk M.K."/>
            <person name="Bates H.J."/>
            <person name="Dunwell J.M."/>
            <person name="Nellist C.F."/>
            <person name="Harrison R.J."/>
        </authorList>
    </citation>
    <scope>NUCLEOTIDE SEQUENCE [LARGE SCALE GENOMIC DNA]</scope>
    <source>
        <strain evidence="2 3">NOV-9</strain>
    </source>
</reference>
<dbReference type="AlphaFoldDB" id="A0A6A3DCT9"/>
<evidence type="ECO:0000313" key="2">
    <source>
        <dbReference type="EMBL" id="KAE8918096.1"/>
    </source>
</evidence>
<name>A0A6A3DCT9_9STRA</name>
<evidence type="ECO:0000313" key="3">
    <source>
        <dbReference type="Proteomes" id="UP000429523"/>
    </source>
</evidence>
<dbReference type="EMBL" id="QXGF01006185">
    <property type="protein sequence ID" value="KAE8918096.1"/>
    <property type="molecule type" value="Genomic_DNA"/>
</dbReference>
<proteinExistence type="predicted"/>
<evidence type="ECO:0000256" key="1">
    <source>
        <dbReference type="SAM" id="SignalP"/>
    </source>
</evidence>
<dbReference type="Proteomes" id="UP000429523">
    <property type="component" value="Unassembled WGS sequence"/>
</dbReference>
<organism evidence="2 3">
    <name type="scientific">Phytophthora fragariae</name>
    <dbReference type="NCBI Taxonomy" id="53985"/>
    <lineage>
        <taxon>Eukaryota</taxon>
        <taxon>Sar</taxon>
        <taxon>Stramenopiles</taxon>
        <taxon>Oomycota</taxon>
        <taxon>Peronosporomycetes</taxon>
        <taxon>Peronosporales</taxon>
        <taxon>Peronosporaceae</taxon>
        <taxon>Phytophthora</taxon>
    </lineage>
</organism>
<evidence type="ECO:0008006" key="4">
    <source>
        <dbReference type="Google" id="ProtNLM"/>
    </source>
</evidence>
<feature type="signal peptide" evidence="1">
    <location>
        <begin position="1"/>
        <end position="23"/>
    </location>
</feature>